<protein>
    <submittedName>
        <fullName evidence="1">Uncharacterized protein</fullName>
    </submittedName>
</protein>
<sequence>MIVHHGVDAVRSALDNLNLHIWIVFLERADNVWEPVNGHAGKGSDSDMAGVRSLNFCDTLFQALVGIQQLADNGQQHLPLGIRNNTG</sequence>
<reference evidence="1" key="1">
    <citation type="submission" date="2019-08" db="EMBL/GenBank/DDBJ databases">
        <authorList>
            <person name="Kucharzyk K."/>
            <person name="Murdoch R.W."/>
            <person name="Higgins S."/>
            <person name="Loffler F."/>
        </authorList>
    </citation>
    <scope>NUCLEOTIDE SEQUENCE</scope>
</reference>
<comment type="caution">
    <text evidence="1">The sequence shown here is derived from an EMBL/GenBank/DDBJ whole genome shotgun (WGS) entry which is preliminary data.</text>
</comment>
<name>A0A645IB94_9ZZZZ</name>
<dbReference type="AlphaFoldDB" id="A0A645IB94"/>
<evidence type="ECO:0000313" key="1">
    <source>
        <dbReference type="EMBL" id="MPN47709.1"/>
    </source>
</evidence>
<gene>
    <name evidence="1" type="ORF">SDC9_195313</name>
</gene>
<proteinExistence type="predicted"/>
<accession>A0A645IB94</accession>
<organism evidence="1">
    <name type="scientific">bioreactor metagenome</name>
    <dbReference type="NCBI Taxonomy" id="1076179"/>
    <lineage>
        <taxon>unclassified sequences</taxon>
        <taxon>metagenomes</taxon>
        <taxon>ecological metagenomes</taxon>
    </lineage>
</organism>
<dbReference type="EMBL" id="VSSQ01109401">
    <property type="protein sequence ID" value="MPN47709.1"/>
    <property type="molecule type" value="Genomic_DNA"/>
</dbReference>